<gene>
    <name evidence="2" type="ORF">FM069_10680</name>
</gene>
<dbReference type="EMBL" id="VJOY01000006">
    <property type="protein sequence ID" value="TRX74980.1"/>
    <property type="molecule type" value="Genomic_DNA"/>
</dbReference>
<evidence type="ECO:0000313" key="2">
    <source>
        <dbReference type="EMBL" id="TRX74980.1"/>
    </source>
</evidence>
<feature type="compositionally biased region" description="Polar residues" evidence="1">
    <location>
        <begin position="1"/>
        <end position="28"/>
    </location>
</feature>
<comment type="caution">
    <text evidence="2">The sequence shown here is derived from an EMBL/GenBank/DDBJ whole genome shotgun (WGS) entry which is preliminary data.</text>
</comment>
<feature type="region of interest" description="Disordered" evidence="1">
    <location>
        <begin position="1"/>
        <end position="63"/>
    </location>
</feature>
<protein>
    <submittedName>
        <fullName evidence="2">Uncharacterized protein</fullName>
    </submittedName>
</protein>
<name>A0A553GZR6_9PSED</name>
<reference evidence="2 3" key="1">
    <citation type="submission" date="2019-07" db="EMBL/GenBank/DDBJ databases">
        <title>Pseudomonas mangiferae sp. nov., isolated from bark of mango tree in Thailand.</title>
        <authorList>
            <person name="Srisuk N."/>
            <person name="Anurat P."/>
        </authorList>
    </citation>
    <scope>NUCLEOTIDE SEQUENCE [LARGE SCALE GENOMIC DNA]</scope>
    <source>
        <strain evidence="2 3">DMKU_BBB3-04</strain>
    </source>
</reference>
<accession>A0A553GZR6</accession>
<evidence type="ECO:0000313" key="3">
    <source>
        <dbReference type="Proteomes" id="UP000315235"/>
    </source>
</evidence>
<dbReference type="AlphaFoldDB" id="A0A553GZR6"/>
<proteinExistence type="predicted"/>
<sequence length="63" mass="6664">MSAIQESLSGRGQTDDTQTIGDGSSAIQMQFYRMEKTQTEGTSGRGGNGEDVTHATHSALMAK</sequence>
<evidence type="ECO:0000256" key="1">
    <source>
        <dbReference type="SAM" id="MobiDB-lite"/>
    </source>
</evidence>
<organism evidence="2 3">
    <name type="scientific">Pseudomonas mangiferae</name>
    <dbReference type="NCBI Taxonomy" id="2593654"/>
    <lineage>
        <taxon>Bacteria</taxon>
        <taxon>Pseudomonadati</taxon>
        <taxon>Pseudomonadota</taxon>
        <taxon>Gammaproteobacteria</taxon>
        <taxon>Pseudomonadales</taxon>
        <taxon>Pseudomonadaceae</taxon>
        <taxon>Pseudomonas</taxon>
    </lineage>
</organism>
<dbReference type="RefSeq" id="WP_143488282.1">
    <property type="nucleotide sequence ID" value="NZ_VJOY01000006.1"/>
</dbReference>
<keyword evidence="3" id="KW-1185">Reference proteome</keyword>
<dbReference type="Proteomes" id="UP000315235">
    <property type="component" value="Unassembled WGS sequence"/>
</dbReference>